<dbReference type="Proteomes" id="UP000192639">
    <property type="component" value="Unassembled WGS sequence"/>
</dbReference>
<organism evidence="2 3">
    <name type="scientific">Enterospora canceri</name>
    <dbReference type="NCBI Taxonomy" id="1081671"/>
    <lineage>
        <taxon>Eukaryota</taxon>
        <taxon>Fungi</taxon>
        <taxon>Fungi incertae sedis</taxon>
        <taxon>Microsporidia</taxon>
        <taxon>Enterocytozoonidae</taxon>
        <taxon>Enterospora</taxon>
    </lineage>
</organism>
<dbReference type="EMBL" id="LWDP01000249">
    <property type="protein sequence ID" value="ORD93053.1"/>
    <property type="molecule type" value="Genomic_DNA"/>
</dbReference>
<dbReference type="VEuPathDB" id="MicrosporidiaDB:ECANGB1_1467"/>
<comment type="caution">
    <text evidence="2">The sequence shown here is derived from an EMBL/GenBank/DDBJ whole genome shotgun (WGS) entry which is preliminary data.</text>
</comment>
<feature type="region of interest" description="Disordered" evidence="1">
    <location>
        <begin position="153"/>
        <end position="205"/>
    </location>
</feature>
<gene>
    <name evidence="2" type="ORF">ECANGB1_1467</name>
</gene>
<keyword evidence="3" id="KW-1185">Reference proteome</keyword>
<feature type="compositionally biased region" description="Polar residues" evidence="1">
    <location>
        <begin position="156"/>
        <end position="181"/>
    </location>
</feature>
<evidence type="ECO:0000256" key="1">
    <source>
        <dbReference type="SAM" id="MobiDB-lite"/>
    </source>
</evidence>
<feature type="compositionally biased region" description="Basic residues" evidence="1">
    <location>
        <begin position="196"/>
        <end position="205"/>
    </location>
</feature>
<proteinExistence type="predicted"/>
<sequence length="205" mass="23673">MTTSFKRILKIFDPAFKSIKTYLVAHSKIEIGADETCDIQINLPFLEDLRLTLEMDQNKLIVHKHTGESSTHRLRPEEIFRIHSVYFYYTQMSTDRFKTFDSDAEMVEKDKAISNIVNGMPKQAKRTMSYINEAGKLVTVDLKSCLYHKKDEEANSHTNETTSNRQTSSETNKENSLVSSKNTKETEEANEPDPVKRKKMSVKKK</sequence>
<accession>A0A1Y1S3Y0</accession>
<dbReference type="OrthoDB" id="2195820at2759"/>
<reference evidence="2 3" key="1">
    <citation type="journal article" date="2017" name="Environ. Microbiol.">
        <title>Decay of the glycolytic pathway and adaptation to intranuclear parasitism within Enterocytozoonidae microsporidia.</title>
        <authorList>
            <person name="Wiredu Boakye D."/>
            <person name="Jaroenlak P."/>
            <person name="Prachumwat A."/>
            <person name="Williams T.A."/>
            <person name="Bateman K.S."/>
            <person name="Itsathitphaisarn O."/>
            <person name="Sritunyalucksana K."/>
            <person name="Paszkiewicz K.H."/>
            <person name="Moore K.A."/>
            <person name="Stentiford G.D."/>
            <person name="Williams B.A."/>
        </authorList>
    </citation>
    <scope>NUCLEOTIDE SEQUENCE [LARGE SCALE GENOMIC DNA]</scope>
    <source>
        <strain evidence="2 3">GB1</strain>
    </source>
</reference>
<evidence type="ECO:0000313" key="3">
    <source>
        <dbReference type="Proteomes" id="UP000192639"/>
    </source>
</evidence>
<protein>
    <submittedName>
        <fullName evidence="2">Uncharacterized protein</fullName>
    </submittedName>
</protein>
<name>A0A1Y1S3Y0_9MICR</name>
<evidence type="ECO:0000313" key="2">
    <source>
        <dbReference type="EMBL" id="ORD93053.1"/>
    </source>
</evidence>
<dbReference type="AlphaFoldDB" id="A0A1Y1S3Y0"/>